<comment type="caution">
    <text evidence="2">The sequence shown here is derived from an EMBL/GenBank/DDBJ whole genome shotgun (WGS) entry which is preliminary data.</text>
</comment>
<sequence length="107" mass="11878">MASRLSFGLGPAGSRKEQPGHQALSDESRPQAWLQGLHFIIFMFKSDSYSCHVMRPGLISLTSLSAAGPMSPIRCKFSHIFVYVEFVTVAKQLFCLCCYGFGELQLN</sequence>
<organism evidence="2 3">
    <name type="scientific">Xenotaenia resolanae</name>
    <dbReference type="NCBI Taxonomy" id="208358"/>
    <lineage>
        <taxon>Eukaryota</taxon>
        <taxon>Metazoa</taxon>
        <taxon>Chordata</taxon>
        <taxon>Craniata</taxon>
        <taxon>Vertebrata</taxon>
        <taxon>Euteleostomi</taxon>
        <taxon>Actinopterygii</taxon>
        <taxon>Neopterygii</taxon>
        <taxon>Teleostei</taxon>
        <taxon>Neoteleostei</taxon>
        <taxon>Acanthomorphata</taxon>
        <taxon>Ovalentaria</taxon>
        <taxon>Atherinomorphae</taxon>
        <taxon>Cyprinodontiformes</taxon>
        <taxon>Goodeidae</taxon>
        <taxon>Xenotaenia</taxon>
    </lineage>
</organism>
<accession>A0ABV0WNR0</accession>
<evidence type="ECO:0000313" key="3">
    <source>
        <dbReference type="Proteomes" id="UP001444071"/>
    </source>
</evidence>
<feature type="compositionally biased region" description="Basic and acidic residues" evidence="1">
    <location>
        <begin position="14"/>
        <end position="27"/>
    </location>
</feature>
<dbReference type="Proteomes" id="UP001444071">
    <property type="component" value="Unassembled WGS sequence"/>
</dbReference>
<dbReference type="EMBL" id="JAHRIM010056396">
    <property type="protein sequence ID" value="MEQ2270246.1"/>
    <property type="molecule type" value="Genomic_DNA"/>
</dbReference>
<protein>
    <submittedName>
        <fullName evidence="2">Uncharacterized protein</fullName>
    </submittedName>
</protein>
<proteinExistence type="predicted"/>
<keyword evidence="3" id="KW-1185">Reference proteome</keyword>
<name>A0ABV0WNR0_9TELE</name>
<feature type="region of interest" description="Disordered" evidence="1">
    <location>
        <begin position="1"/>
        <end position="27"/>
    </location>
</feature>
<gene>
    <name evidence="2" type="ORF">XENORESO_018150</name>
</gene>
<reference evidence="2 3" key="1">
    <citation type="submission" date="2021-06" db="EMBL/GenBank/DDBJ databases">
        <authorList>
            <person name="Palmer J.M."/>
        </authorList>
    </citation>
    <scope>NUCLEOTIDE SEQUENCE [LARGE SCALE GENOMIC DNA]</scope>
    <source>
        <strain evidence="2 3">XR_2019</strain>
        <tissue evidence="2">Muscle</tissue>
    </source>
</reference>
<evidence type="ECO:0000313" key="2">
    <source>
        <dbReference type="EMBL" id="MEQ2270246.1"/>
    </source>
</evidence>
<evidence type="ECO:0000256" key="1">
    <source>
        <dbReference type="SAM" id="MobiDB-lite"/>
    </source>
</evidence>